<proteinExistence type="predicted"/>
<comment type="caution">
    <text evidence="2">The sequence shown here is derived from an EMBL/GenBank/DDBJ whole genome shotgun (WGS) entry which is preliminary data.</text>
</comment>
<sequence length="130" mass="14709">MLSLILILCLPFHSQCNEPLPRTSSFTSSTVLLACSSLFGDGPVMTGGFPFLSVSRFPDCIVAIKQQAVSIFFIGDREQEPTTIRYRRLLRQHNNDSSYVRPYYRTPPPIFKSNSSYGIFTFLLLCCLED</sequence>
<evidence type="ECO:0000256" key="1">
    <source>
        <dbReference type="SAM" id="SignalP"/>
    </source>
</evidence>
<keyword evidence="1" id="KW-0732">Signal</keyword>
<keyword evidence="3" id="KW-1185">Reference proteome</keyword>
<feature type="chain" id="PRO_5006869140" description="CUB domain-containing protein" evidence="1">
    <location>
        <begin position="17"/>
        <end position="130"/>
    </location>
</feature>
<evidence type="ECO:0000313" key="3">
    <source>
        <dbReference type="Proteomes" id="UP000055048"/>
    </source>
</evidence>
<dbReference type="Proteomes" id="UP000055048">
    <property type="component" value="Unassembled WGS sequence"/>
</dbReference>
<dbReference type="AlphaFoldDB" id="A0A0V0THP4"/>
<protein>
    <recommendedName>
        <fullName evidence="4">CUB domain-containing protein</fullName>
    </recommendedName>
</protein>
<reference evidence="2 3" key="1">
    <citation type="submission" date="2015-01" db="EMBL/GenBank/DDBJ databases">
        <title>Evolution of Trichinella species and genotypes.</title>
        <authorList>
            <person name="Korhonen P.K."/>
            <person name="Edoardo P."/>
            <person name="Giuseppe L.R."/>
            <person name="Gasser R.B."/>
        </authorList>
    </citation>
    <scope>NUCLEOTIDE SEQUENCE [LARGE SCALE GENOMIC DNA]</scope>
    <source>
        <strain evidence="2">ISS417</strain>
    </source>
</reference>
<organism evidence="2 3">
    <name type="scientific">Trichinella murrelli</name>
    <dbReference type="NCBI Taxonomy" id="144512"/>
    <lineage>
        <taxon>Eukaryota</taxon>
        <taxon>Metazoa</taxon>
        <taxon>Ecdysozoa</taxon>
        <taxon>Nematoda</taxon>
        <taxon>Enoplea</taxon>
        <taxon>Dorylaimia</taxon>
        <taxon>Trichinellida</taxon>
        <taxon>Trichinellidae</taxon>
        <taxon>Trichinella</taxon>
    </lineage>
</organism>
<accession>A0A0V0THP4</accession>
<evidence type="ECO:0008006" key="4">
    <source>
        <dbReference type="Google" id="ProtNLM"/>
    </source>
</evidence>
<gene>
    <name evidence="2" type="ORF">T05_6356</name>
</gene>
<feature type="signal peptide" evidence="1">
    <location>
        <begin position="1"/>
        <end position="16"/>
    </location>
</feature>
<evidence type="ECO:0000313" key="2">
    <source>
        <dbReference type="EMBL" id="KRX38541.1"/>
    </source>
</evidence>
<name>A0A0V0THP4_9BILA</name>
<dbReference type="EMBL" id="JYDJ01000264">
    <property type="protein sequence ID" value="KRX38541.1"/>
    <property type="molecule type" value="Genomic_DNA"/>
</dbReference>